<accession>A0A845UID8</accession>
<comment type="caution">
    <text evidence="2">The sequence shown here is derived from an EMBL/GenBank/DDBJ whole genome shotgun (WGS) entry which is preliminary data.</text>
</comment>
<feature type="transmembrane region" description="Helical" evidence="1">
    <location>
        <begin position="81"/>
        <end position="99"/>
    </location>
</feature>
<feature type="transmembrane region" description="Helical" evidence="1">
    <location>
        <begin position="160"/>
        <end position="179"/>
    </location>
</feature>
<feature type="transmembrane region" description="Helical" evidence="1">
    <location>
        <begin position="105"/>
        <end position="128"/>
    </location>
</feature>
<dbReference type="RefSeq" id="WP_163096042.1">
    <property type="nucleotide sequence ID" value="NZ_CP127523.1"/>
</dbReference>
<feature type="transmembrane region" description="Helical" evidence="1">
    <location>
        <begin position="185"/>
        <end position="207"/>
    </location>
</feature>
<name>A0A845UID8_9PROT</name>
<proteinExistence type="predicted"/>
<gene>
    <name evidence="2" type="ORF">GL267_02060</name>
</gene>
<dbReference type="AlphaFoldDB" id="A0A845UID8"/>
<dbReference type="EMBL" id="WNJL01000011">
    <property type="protein sequence ID" value="NDU41468.1"/>
    <property type="molecule type" value="Genomic_DNA"/>
</dbReference>
<feature type="transmembrane region" description="Helical" evidence="1">
    <location>
        <begin position="56"/>
        <end position="74"/>
    </location>
</feature>
<evidence type="ECO:0000313" key="2">
    <source>
        <dbReference type="EMBL" id="NDU41468.1"/>
    </source>
</evidence>
<protein>
    <submittedName>
        <fullName evidence="2">Uncharacterized protein</fullName>
    </submittedName>
</protein>
<sequence>MKNTWVQHRGESAALPPEKRQPTIRTRLWRVIVLVAVLIGYQLLTYLDVTDRHPSLYTVMSACLPAVVALSVLLWNQRLRLLWCFSLCISGMAVWRYHSSLVHCLGWICVLQRSAIFVILAVIFGYTLRPGKTPLISRIAETIHGPLNTRLTLYTRKVTLAWSLFFAALSGLLLLLFLLMGQQIWALFSGAASTVLIASMFMVEYAVRCRCIPAGERSGIMAGVRAYFAGSGPVVTKT</sequence>
<keyword evidence="1" id="KW-0812">Transmembrane</keyword>
<reference evidence="2" key="1">
    <citation type="submission" date="2019-11" db="EMBL/GenBank/DDBJ databases">
        <title>Acidithiobacillus ferrianus sp. nov.: a facultatively anaerobic and extremely acidophilic chemolithoautotroph.</title>
        <authorList>
            <person name="Norris P.R."/>
            <person name="Falagan C."/>
            <person name="Moya-Beltran A."/>
            <person name="Castro M."/>
            <person name="Quatrini R."/>
            <person name="Johnson D.B."/>
        </authorList>
    </citation>
    <scope>NUCLEOTIDE SEQUENCE [LARGE SCALE GENOMIC DNA]</scope>
    <source>
        <strain evidence="2">MG</strain>
    </source>
</reference>
<feature type="transmembrane region" description="Helical" evidence="1">
    <location>
        <begin position="28"/>
        <end position="44"/>
    </location>
</feature>
<keyword evidence="1" id="KW-0472">Membrane</keyword>
<keyword evidence="1" id="KW-1133">Transmembrane helix</keyword>
<evidence type="ECO:0000256" key="1">
    <source>
        <dbReference type="SAM" id="Phobius"/>
    </source>
</evidence>
<organism evidence="2">
    <name type="scientific">Acidithiobacillus ferrianus</name>
    <dbReference type="NCBI Taxonomy" id="2678518"/>
    <lineage>
        <taxon>Bacteria</taxon>
        <taxon>Pseudomonadati</taxon>
        <taxon>Pseudomonadota</taxon>
        <taxon>Acidithiobacillia</taxon>
        <taxon>Acidithiobacillales</taxon>
        <taxon>Acidithiobacillaceae</taxon>
        <taxon>Acidithiobacillus</taxon>
    </lineage>
</organism>